<comment type="caution">
    <text evidence="9">The sequence shown here is derived from an EMBL/GenBank/DDBJ whole genome shotgun (WGS) entry which is preliminary data.</text>
</comment>
<dbReference type="OrthoDB" id="143000at2"/>
<dbReference type="PROSITE" id="PS51257">
    <property type="entry name" value="PROKAR_LIPOPROTEIN"/>
    <property type="match status" value="1"/>
</dbReference>
<dbReference type="PANTHER" id="PTHR11319">
    <property type="entry name" value="G PROTEIN-COUPLED RECEPTOR-RELATED"/>
    <property type="match status" value="1"/>
</dbReference>
<reference evidence="9 10" key="1">
    <citation type="submission" date="2018-08" db="EMBL/GenBank/DDBJ databases">
        <title>Genomic Encyclopedia of Type Strains, Phase IV (KMG-IV): sequencing the most valuable type-strain genomes for metagenomic binning, comparative biology and taxonomic classification.</title>
        <authorList>
            <person name="Goeker M."/>
        </authorList>
    </citation>
    <scope>NUCLEOTIDE SEQUENCE [LARGE SCALE GENOMIC DNA]</scope>
    <source>
        <strain evidence="9 10">DSM 23923</strain>
    </source>
</reference>
<sequence>MSKNNAFRLLFTMGLLLVISLACDIFSSTVACNVPDLIDAINDANADPGASTLELSTECIYTLTAVDNSATSAFGGSTFDYGDNGLPQITTPITINGNGATIIRDSGAPDFRIFYITETGSLTINDLTLQNGFADEPGSAFPSSGGAIYVDKGILEANNVTMLDNQASFHGGAIFVWGSTTTTLNGSIIDNNTAPHGGGIFVYSSSGLLSVNDSEVTNNSATTDGGGISLEFGAELEIHNSLIANNHSSRRGGGIFKDAGSERLPTILSGTEFRENTADWSGGAVFIWRTPLTISGCQFIENQANEYGGALGYQNNSTEIVQISGTTFDGNTAVWNGGAIHFSGELMTLNKCYLQKNSAVNGGAIHNGPAADSRYIIRADTTMSITGSTFEENNADEEGGGIFNEGELGCGESFFTGNYAKINGGGIANSGELEVIGCSLDENKAVSKGGGIYNMLSSEIRASDLTQNSAAEGGAIYNDRKMLVAQCSLAGNEAATLGGGIHNTGTVIVNDTTFEKNNAEADGGGLNTYDQAVVSGCTFVSNNALRGGGLASIGGKTILTNDTFSDNTAKDSGGAIFNMGALIGNTSSGGELQANHITVTLNNSPNGGGVAVSGGFAKIKNSIVALNPSGLDCRASSAEFSGAGENLDSDDSCPDFTLKEDPLLDILANYGGPTLTHALKTDSPAIDAAADCLSLVGVPITTDQRGQPRPAGSACDLGAYEDETGKAAKIAEPCTFTALVNLNCRLGPDNTLYPIVDSFKAGQSAPVVGQSWDKVFAYVEGPNNKVVCAVPATSKFGALEGDCEGLEVIIAPDVDESYEKEEEEQGCMVRQQTGALECVVPCPPKAVPGTPCTP</sequence>
<evidence type="ECO:0000256" key="7">
    <source>
        <dbReference type="ARBA" id="ARBA00023237"/>
    </source>
</evidence>
<protein>
    <submittedName>
        <fullName evidence="9">Putative outer membrane repeat protein</fullName>
    </submittedName>
</protein>
<evidence type="ECO:0000313" key="9">
    <source>
        <dbReference type="EMBL" id="REG11002.1"/>
    </source>
</evidence>
<dbReference type="NCBIfam" id="TIGR01376">
    <property type="entry name" value="POMP_repeat"/>
    <property type="match status" value="1"/>
</dbReference>
<proteinExistence type="predicted"/>
<evidence type="ECO:0000256" key="1">
    <source>
        <dbReference type="ARBA" id="ARBA00004196"/>
    </source>
</evidence>
<evidence type="ECO:0000256" key="2">
    <source>
        <dbReference type="ARBA" id="ARBA00004442"/>
    </source>
</evidence>
<dbReference type="Pfam" id="PF02415">
    <property type="entry name" value="Chlam_PMP"/>
    <property type="match status" value="2"/>
</dbReference>
<keyword evidence="6" id="KW-0472">Membrane</keyword>
<dbReference type="InterPro" id="IPR059226">
    <property type="entry name" value="Choice_anch_Q_dom"/>
</dbReference>
<evidence type="ECO:0000256" key="5">
    <source>
        <dbReference type="ARBA" id="ARBA00022729"/>
    </source>
</evidence>
<dbReference type="InterPro" id="IPR006626">
    <property type="entry name" value="PbH1"/>
</dbReference>
<gene>
    <name evidence="9" type="ORF">DFR64_0874</name>
</gene>
<dbReference type="SMART" id="SM00710">
    <property type="entry name" value="PbH1"/>
    <property type="match status" value="9"/>
</dbReference>
<feature type="signal peptide" evidence="8">
    <location>
        <begin position="1"/>
        <end position="31"/>
    </location>
</feature>
<evidence type="ECO:0000256" key="6">
    <source>
        <dbReference type="ARBA" id="ARBA00023136"/>
    </source>
</evidence>
<dbReference type="PANTHER" id="PTHR11319:SF35">
    <property type="entry name" value="OUTER MEMBRANE PROTEIN PMPC-RELATED"/>
    <property type="match status" value="1"/>
</dbReference>
<comment type="subcellular location">
    <subcellularLocation>
        <location evidence="1">Cell envelope</location>
    </subcellularLocation>
    <subcellularLocation>
        <location evidence="2">Cell outer membrane</location>
    </subcellularLocation>
    <subcellularLocation>
        <location evidence="3">Secreted</location>
    </subcellularLocation>
</comment>
<evidence type="ECO:0000256" key="4">
    <source>
        <dbReference type="ARBA" id="ARBA00022525"/>
    </source>
</evidence>
<keyword evidence="5 8" id="KW-0732">Signal</keyword>
<organism evidence="9 10">
    <name type="scientific">Pelolinea submarina</name>
    <dbReference type="NCBI Taxonomy" id="913107"/>
    <lineage>
        <taxon>Bacteria</taxon>
        <taxon>Bacillati</taxon>
        <taxon>Chloroflexota</taxon>
        <taxon>Anaerolineae</taxon>
        <taxon>Anaerolineales</taxon>
        <taxon>Anaerolineaceae</taxon>
        <taxon>Pelolinea</taxon>
    </lineage>
</organism>
<dbReference type="NCBIfam" id="NF041518">
    <property type="entry name" value="choice_anch_Q"/>
    <property type="match status" value="1"/>
</dbReference>
<name>A0A347ZSZ1_9CHLR</name>
<accession>A0A347ZSZ1</accession>
<dbReference type="AlphaFoldDB" id="A0A347ZSZ1"/>
<evidence type="ECO:0000313" key="10">
    <source>
        <dbReference type="Proteomes" id="UP000256388"/>
    </source>
</evidence>
<dbReference type="Proteomes" id="UP000256388">
    <property type="component" value="Unassembled WGS sequence"/>
</dbReference>
<dbReference type="GO" id="GO:0009279">
    <property type="term" value="C:cell outer membrane"/>
    <property type="evidence" value="ECO:0007669"/>
    <property type="project" value="UniProtKB-SubCell"/>
</dbReference>
<dbReference type="EMBL" id="QUMS01000001">
    <property type="protein sequence ID" value="REG11002.1"/>
    <property type="molecule type" value="Genomic_DNA"/>
</dbReference>
<evidence type="ECO:0000256" key="8">
    <source>
        <dbReference type="SAM" id="SignalP"/>
    </source>
</evidence>
<dbReference type="InterPro" id="IPR011050">
    <property type="entry name" value="Pectin_lyase_fold/virulence"/>
</dbReference>
<dbReference type="InterPro" id="IPR003368">
    <property type="entry name" value="POMP_repeat"/>
</dbReference>
<dbReference type="RefSeq" id="WP_116224151.1">
    <property type="nucleotide sequence ID" value="NZ_AP018437.1"/>
</dbReference>
<keyword evidence="4" id="KW-0964">Secreted</keyword>
<dbReference type="GO" id="GO:0005576">
    <property type="term" value="C:extracellular region"/>
    <property type="evidence" value="ECO:0007669"/>
    <property type="project" value="UniProtKB-SubCell"/>
</dbReference>
<dbReference type="SUPFAM" id="SSF51126">
    <property type="entry name" value="Pectin lyase-like"/>
    <property type="match status" value="2"/>
</dbReference>
<keyword evidence="10" id="KW-1185">Reference proteome</keyword>
<feature type="chain" id="PRO_5030063626" evidence="8">
    <location>
        <begin position="32"/>
        <end position="854"/>
    </location>
</feature>
<keyword evidence="7" id="KW-0998">Cell outer membrane</keyword>
<evidence type="ECO:0000256" key="3">
    <source>
        <dbReference type="ARBA" id="ARBA00004613"/>
    </source>
</evidence>